<sequence length="175" mass="18201">MAINTEAPLAKALEGSSSSPPPLPAEAHETEQLLTAGQGFESFSPGGAARADSNGGGLPYKAGSEGRLEGPPLSPSRLSLGRASSTATTSNLHEPDRPDDYLLLAIFSCFCPVWPINVLALVFSIMSRNSGQQGDVDGAHRLGRVARYLSILSIVLGIVIIIFCSLKLAGVLDGN</sequence>
<comment type="caution">
    <text evidence="1">The sequence shown here is derived from an EMBL/GenBank/DDBJ whole genome shotgun (WGS) entry which is preliminary data.</text>
</comment>
<accession>A0ACB8ED11</accession>
<gene>
    <name evidence="1" type="ORF">K3G42_004515</name>
</gene>
<proteinExistence type="predicted"/>
<organism evidence="1 2">
    <name type="scientific">Sphaerodactylus townsendi</name>
    <dbReference type="NCBI Taxonomy" id="933632"/>
    <lineage>
        <taxon>Eukaryota</taxon>
        <taxon>Metazoa</taxon>
        <taxon>Chordata</taxon>
        <taxon>Craniata</taxon>
        <taxon>Vertebrata</taxon>
        <taxon>Euteleostomi</taxon>
        <taxon>Lepidosauria</taxon>
        <taxon>Squamata</taxon>
        <taxon>Bifurcata</taxon>
        <taxon>Gekkota</taxon>
        <taxon>Sphaerodactylidae</taxon>
        <taxon>Sphaerodactylus</taxon>
    </lineage>
</organism>
<evidence type="ECO:0000313" key="1">
    <source>
        <dbReference type="EMBL" id="KAH7990223.1"/>
    </source>
</evidence>
<keyword evidence="2" id="KW-1185">Reference proteome</keyword>
<evidence type="ECO:0000313" key="2">
    <source>
        <dbReference type="Proteomes" id="UP000827872"/>
    </source>
</evidence>
<dbReference type="Proteomes" id="UP000827872">
    <property type="component" value="Linkage Group LG16"/>
</dbReference>
<reference evidence="1" key="1">
    <citation type="submission" date="2021-08" db="EMBL/GenBank/DDBJ databases">
        <title>The first chromosome-level gecko genome reveals the dynamic sex chromosomes of Neotropical dwarf geckos (Sphaerodactylidae: Sphaerodactylus).</title>
        <authorList>
            <person name="Pinto B.J."/>
            <person name="Keating S.E."/>
            <person name="Gamble T."/>
        </authorList>
    </citation>
    <scope>NUCLEOTIDE SEQUENCE</scope>
    <source>
        <strain evidence="1">TG3544</strain>
    </source>
</reference>
<protein>
    <submittedName>
        <fullName evidence="1">Uncharacterized protein</fullName>
    </submittedName>
</protein>
<name>A0ACB8ED11_9SAUR</name>
<dbReference type="EMBL" id="CM037629">
    <property type="protein sequence ID" value="KAH7990223.1"/>
    <property type="molecule type" value="Genomic_DNA"/>
</dbReference>